<gene>
    <name evidence="2" type="ORF">BWQ96_07445</name>
</gene>
<sequence>MSPPPCSCTFSGRLGASADSPPSPSSNDTPHSLVAFELPSERKNPIWSIAIVQIWFLKNEEELGTAFSVPWTSLGIENLRLFPAAALKNAEIEIDFLMESNDAEIMGFRPMREATEADCKPSEDMKNLFTAREADEDGEVDMTPAKAREKKGEKGKAPLALILEPARELAAQVDEELTKFNKYLPPPFLRQLLLIGAGNPKAQKASLKSGLDIVAGTLKII</sequence>
<dbReference type="InterPro" id="IPR027417">
    <property type="entry name" value="P-loop_NTPase"/>
</dbReference>
<accession>A0A2V3IL85</accession>
<keyword evidence="3" id="KW-1185">Reference proteome</keyword>
<evidence type="ECO:0000256" key="1">
    <source>
        <dbReference type="SAM" id="MobiDB-lite"/>
    </source>
</evidence>
<dbReference type="Proteomes" id="UP000247409">
    <property type="component" value="Unassembled WGS sequence"/>
</dbReference>
<dbReference type="Gene3D" id="2.60.120.920">
    <property type="match status" value="1"/>
</dbReference>
<feature type="region of interest" description="Disordered" evidence="1">
    <location>
        <begin position="1"/>
        <end position="29"/>
    </location>
</feature>
<dbReference type="OrthoDB" id="1735at2759"/>
<reference evidence="2 3" key="1">
    <citation type="journal article" date="2018" name="Mol. Biol. Evol.">
        <title>Analysis of the draft genome of the red seaweed Gracilariopsis chorda provides insights into genome size evolution in Rhodophyta.</title>
        <authorList>
            <person name="Lee J."/>
            <person name="Yang E.C."/>
            <person name="Graf L."/>
            <person name="Yang J.H."/>
            <person name="Qiu H."/>
            <person name="Zel Zion U."/>
            <person name="Chan C.X."/>
            <person name="Stephens T.G."/>
            <person name="Weber A.P.M."/>
            <person name="Boo G.H."/>
            <person name="Boo S.M."/>
            <person name="Kim K.M."/>
            <person name="Shin Y."/>
            <person name="Jung M."/>
            <person name="Lee S.J."/>
            <person name="Yim H.S."/>
            <person name="Lee J.H."/>
            <person name="Bhattacharya D."/>
            <person name="Yoon H.S."/>
        </authorList>
    </citation>
    <scope>NUCLEOTIDE SEQUENCE [LARGE SCALE GENOMIC DNA]</scope>
    <source>
        <strain evidence="2 3">SKKU-2015</strain>
        <tissue evidence="2">Whole body</tissue>
    </source>
</reference>
<dbReference type="GO" id="GO:0004386">
    <property type="term" value="F:helicase activity"/>
    <property type="evidence" value="ECO:0007669"/>
    <property type="project" value="UniProtKB-KW"/>
</dbReference>
<dbReference type="AlphaFoldDB" id="A0A2V3IL85"/>
<keyword evidence="2" id="KW-0547">Nucleotide-binding</keyword>
<organism evidence="2 3">
    <name type="scientific">Gracilariopsis chorda</name>
    <dbReference type="NCBI Taxonomy" id="448386"/>
    <lineage>
        <taxon>Eukaryota</taxon>
        <taxon>Rhodophyta</taxon>
        <taxon>Florideophyceae</taxon>
        <taxon>Rhodymeniophycidae</taxon>
        <taxon>Gracilariales</taxon>
        <taxon>Gracilariaceae</taxon>
        <taxon>Gracilariopsis</taxon>
    </lineage>
</organism>
<dbReference type="EMBL" id="NBIV01000148">
    <property type="protein sequence ID" value="PXF42851.1"/>
    <property type="molecule type" value="Genomic_DNA"/>
</dbReference>
<keyword evidence="2" id="KW-0378">Hydrolase</keyword>
<dbReference type="SUPFAM" id="SSF52540">
    <property type="entry name" value="P-loop containing nucleoside triphosphate hydrolases"/>
    <property type="match status" value="1"/>
</dbReference>
<keyword evidence="2" id="KW-0067">ATP-binding</keyword>
<keyword evidence="2" id="KW-0347">Helicase</keyword>
<dbReference type="STRING" id="448386.A0A2V3IL85"/>
<name>A0A2V3IL85_9FLOR</name>
<proteinExistence type="predicted"/>
<protein>
    <submittedName>
        <fullName evidence="2">ATP-dependent RNA helicase DDX1</fullName>
    </submittedName>
</protein>
<comment type="caution">
    <text evidence="2">The sequence shown here is derived from an EMBL/GenBank/DDBJ whole genome shotgun (WGS) entry which is preliminary data.</text>
</comment>
<evidence type="ECO:0000313" key="2">
    <source>
        <dbReference type="EMBL" id="PXF42851.1"/>
    </source>
</evidence>
<evidence type="ECO:0000313" key="3">
    <source>
        <dbReference type="Proteomes" id="UP000247409"/>
    </source>
</evidence>
<dbReference type="InterPro" id="IPR043136">
    <property type="entry name" value="B30.2/SPRY_sf"/>
</dbReference>
<dbReference type="Gene3D" id="3.40.50.300">
    <property type="entry name" value="P-loop containing nucleotide triphosphate hydrolases"/>
    <property type="match status" value="1"/>
</dbReference>